<reference evidence="2 4" key="1">
    <citation type="submission" date="2015-05" db="EMBL/GenBank/DDBJ databases">
        <title>Comparison of genome.</title>
        <authorList>
            <person name="Zheng Z."/>
            <person name="Sun M."/>
        </authorList>
    </citation>
    <scope>NUCLEOTIDE SEQUENCE [LARGE SCALE GENOMIC DNA]</scope>
    <source>
        <strain evidence="2 4">G25-74</strain>
    </source>
</reference>
<gene>
    <name evidence="2" type="ORF">ABB05_03270</name>
    <name evidence="1" type="ORF">ACA29_03740</name>
</gene>
<sequence>MEKKRLSDHFKAFAERECASSSELYEHLALKIANDDELLKLSSYAREGQPIPNLFFGAVHYILLQGKEHIVSSFYPNIAEKPKNLRNSFPFFKDFCLTNSKSIQSILQEKMVQTNEVRRCGYLYPSFSYIFAKAKKPLALIEIGTSAGFQLLWDKYSYSYNAGELYGDHKSAVHIQCEIVGEHRPIFYQFSPPVLHRYGLDLHINDLTDADDALWLNALIWPEHVERRELFKQASACLRKNRKKLQLIEGDGIEQLPYLMEKIPDDSAICVFHTHVANQIPVERKQILLEHVKRMGNKRDVFHLYNNIWDRDLHLDSFIRGIEYNEILAQTDGHGRWFSWKL</sequence>
<proteinExistence type="predicted"/>
<keyword evidence="4" id="KW-1185">Reference proteome</keyword>
<dbReference type="PIRSF" id="PIRSF012608">
    <property type="entry name" value="UCP012608"/>
    <property type="match status" value="1"/>
</dbReference>
<evidence type="ECO:0000313" key="3">
    <source>
        <dbReference type="Proteomes" id="UP000053881"/>
    </source>
</evidence>
<dbReference type="RefSeq" id="WP_057984900.1">
    <property type="nucleotide sequence ID" value="NZ_LDJR01000016.1"/>
</dbReference>
<dbReference type="PATRIC" id="fig|217031.4.peg.1237"/>
<evidence type="ECO:0008006" key="5">
    <source>
        <dbReference type="Google" id="ProtNLM"/>
    </source>
</evidence>
<evidence type="ECO:0000313" key="4">
    <source>
        <dbReference type="Proteomes" id="UP000077881"/>
    </source>
</evidence>
<dbReference type="Pfam" id="PF10094">
    <property type="entry name" value="DUF2332"/>
    <property type="match status" value="1"/>
</dbReference>
<reference evidence="1 3" key="2">
    <citation type="submission" date="2015-06" db="EMBL/GenBank/DDBJ databases">
        <title>Genome sequencing project of Bacillus galactosidilyticus PL133.</title>
        <authorList>
            <person name="Gaiero J."/>
            <person name="Nicol R."/>
            <person name="Habash M."/>
        </authorList>
    </citation>
    <scope>NUCLEOTIDE SEQUENCE [LARGE SCALE GENOMIC DNA]</scope>
    <source>
        <strain evidence="1 3">PL133</strain>
    </source>
</reference>
<dbReference type="Proteomes" id="UP000053881">
    <property type="component" value="Unassembled WGS sequence"/>
</dbReference>
<name>A0A0Q9YL11_9BACI</name>
<dbReference type="EMBL" id="LGPB01000034">
    <property type="protein sequence ID" value="KRG16728.1"/>
    <property type="molecule type" value="Genomic_DNA"/>
</dbReference>
<dbReference type="STRING" id="217031.ABB05_03270"/>
<dbReference type="Proteomes" id="UP000077881">
    <property type="component" value="Unassembled WGS sequence"/>
</dbReference>
<evidence type="ECO:0000313" key="2">
    <source>
        <dbReference type="EMBL" id="OAK74876.1"/>
    </source>
</evidence>
<comment type="caution">
    <text evidence="1">The sequence shown here is derived from an EMBL/GenBank/DDBJ whole genome shotgun (WGS) entry which is preliminary data.</text>
</comment>
<dbReference type="OrthoDB" id="9789360at2"/>
<protein>
    <recommendedName>
        <fullName evidence="5">DUF2332 domain-containing protein</fullName>
    </recommendedName>
</protein>
<accession>A0A0Q9YL11</accession>
<dbReference type="AlphaFoldDB" id="A0A0Q9YL11"/>
<organism evidence="1 3">
    <name type="scientific">Lederbergia galactosidilytica</name>
    <dbReference type="NCBI Taxonomy" id="217031"/>
    <lineage>
        <taxon>Bacteria</taxon>
        <taxon>Bacillati</taxon>
        <taxon>Bacillota</taxon>
        <taxon>Bacilli</taxon>
        <taxon>Bacillales</taxon>
        <taxon>Bacillaceae</taxon>
        <taxon>Lederbergia</taxon>
    </lineage>
</organism>
<dbReference type="EMBL" id="LDJR01000016">
    <property type="protein sequence ID" value="OAK74876.1"/>
    <property type="molecule type" value="Genomic_DNA"/>
</dbReference>
<dbReference type="InterPro" id="IPR011200">
    <property type="entry name" value="UCP012608"/>
</dbReference>
<evidence type="ECO:0000313" key="1">
    <source>
        <dbReference type="EMBL" id="KRG16728.1"/>
    </source>
</evidence>